<protein>
    <submittedName>
        <fullName evidence="2">CPCC family cysteine-rich protein</fullName>
    </submittedName>
</protein>
<name>A0ABW3YJY3_9ACTN</name>
<dbReference type="RefSeq" id="WP_377576084.1">
    <property type="nucleotide sequence ID" value="NZ_JBHTMP010000059.1"/>
</dbReference>
<evidence type="ECO:0000259" key="1">
    <source>
        <dbReference type="Pfam" id="PF14206"/>
    </source>
</evidence>
<feature type="domain" description="Cysteine-rich CPCC" evidence="1">
    <location>
        <begin position="10"/>
        <end position="79"/>
    </location>
</feature>
<organism evidence="2 3">
    <name type="scientific">Micromonospora sonneratiae</name>
    <dbReference type="NCBI Taxonomy" id="1184706"/>
    <lineage>
        <taxon>Bacteria</taxon>
        <taxon>Bacillati</taxon>
        <taxon>Actinomycetota</taxon>
        <taxon>Actinomycetes</taxon>
        <taxon>Micromonosporales</taxon>
        <taxon>Micromonosporaceae</taxon>
        <taxon>Micromonospora</taxon>
    </lineage>
</organism>
<evidence type="ECO:0000313" key="2">
    <source>
        <dbReference type="EMBL" id="MFD1324822.1"/>
    </source>
</evidence>
<comment type="caution">
    <text evidence="2">The sequence shown here is derived from an EMBL/GenBank/DDBJ whole genome shotgun (WGS) entry which is preliminary data.</text>
</comment>
<accession>A0ABW3YJY3</accession>
<dbReference type="EMBL" id="JBHTMP010000059">
    <property type="protein sequence ID" value="MFD1324822.1"/>
    <property type="molecule type" value="Genomic_DNA"/>
</dbReference>
<reference evidence="3" key="1">
    <citation type="journal article" date="2019" name="Int. J. Syst. Evol. Microbiol.">
        <title>The Global Catalogue of Microorganisms (GCM) 10K type strain sequencing project: providing services to taxonomists for standard genome sequencing and annotation.</title>
        <authorList>
            <consortium name="The Broad Institute Genomics Platform"/>
            <consortium name="The Broad Institute Genome Sequencing Center for Infectious Disease"/>
            <person name="Wu L."/>
            <person name="Ma J."/>
        </authorList>
    </citation>
    <scope>NUCLEOTIDE SEQUENCE [LARGE SCALE GENOMIC DNA]</scope>
    <source>
        <strain evidence="3">JCM 31037</strain>
    </source>
</reference>
<dbReference type="Proteomes" id="UP001597260">
    <property type="component" value="Unassembled WGS sequence"/>
</dbReference>
<gene>
    <name evidence="2" type="ORF">ACFQ4H_27425</name>
</gene>
<proteinExistence type="predicted"/>
<sequence>MTKHSIDVDACPCCGYRTGCETCPVCFWTDDGRRDAEADIVQDGPNGDLTLSHARLNFAIYGASHPRYQDMVRPPRPDEAP</sequence>
<keyword evidence="3" id="KW-1185">Reference proteome</keyword>
<dbReference type="InterPro" id="IPR025983">
    <property type="entry name" value="Cys_rich_CPCC"/>
</dbReference>
<evidence type="ECO:0000313" key="3">
    <source>
        <dbReference type="Proteomes" id="UP001597260"/>
    </source>
</evidence>
<dbReference type="Pfam" id="PF14206">
    <property type="entry name" value="Cys_rich_CPCC"/>
    <property type="match status" value="1"/>
</dbReference>